<dbReference type="InterPro" id="IPR006311">
    <property type="entry name" value="TAT_signal"/>
</dbReference>
<dbReference type="RefSeq" id="WP_132828008.1">
    <property type="nucleotide sequence ID" value="NZ_SMFP01000003.1"/>
</dbReference>
<comment type="similarity">
    <text evidence="1">Belongs to the metallo-beta-lactamase superfamily.</text>
</comment>
<evidence type="ECO:0000256" key="1">
    <source>
        <dbReference type="ARBA" id="ARBA00007749"/>
    </source>
</evidence>
<organism evidence="6 7">
    <name type="scientific">Antarcticimicrobium sediminis</name>
    <dbReference type="NCBI Taxonomy" id="2546227"/>
    <lineage>
        <taxon>Bacteria</taxon>
        <taxon>Pseudomonadati</taxon>
        <taxon>Pseudomonadota</taxon>
        <taxon>Alphaproteobacteria</taxon>
        <taxon>Rhodobacterales</taxon>
        <taxon>Paracoccaceae</taxon>
        <taxon>Antarcticimicrobium</taxon>
    </lineage>
</organism>
<keyword evidence="2" id="KW-0479">Metal-binding</keyword>
<dbReference type="OrthoDB" id="9773738at2"/>
<dbReference type="InterPro" id="IPR019546">
    <property type="entry name" value="TAT_signal_bac_arc"/>
</dbReference>
<keyword evidence="3 6" id="KW-0378">Hydrolase</keyword>
<keyword evidence="7" id="KW-1185">Reference proteome</keyword>
<protein>
    <submittedName>
        <fullName evidence="6">MBL fold metallo-hydrolase</fullName>
    </submittedName>
</protein>
<dbReference type="InterPro" id="IPR051013">
    <property type="entry name" value="MBL_superfamily_lactonases"/>
</dbReference>
<dbReference type="AlphaFoldDB" id="A0A4R5EXN5"/>
<dbReference type="PANTHER" id="PTHR42978:SF6">
    <property type="entry name" value="QUORUM-QUENCHING LACTONASE YTNP-RELATED"/>
    <property type="match status" value="1"/>
</dbReference>
<dbReference type="SUPFAM" id="SSF56281">
    <property type="entry name" value="Metallo-hydrolase/oxidoreductase"/>
    <property type="match status" value="1"/>
</dbReference>
<dbReference type="GO" id="GO:0046872">
    <property type="term" value="F:metal ion binding"/>
    <property type="evidence" value="ECO:0007669"/>
    <property type="project" value="UniProtKB-KW"/>
</dbReference>
<proteinExistence type="inferred from homology"/>
<evidence type="ECO:0000256" key="4">
    <source>
        <dbReference type="ARBA" id="ARBA00022833"/>
    </source>
</evidence>
<evidence type="ECO:0000313" key="7">
    <source>
        <dbReference type="Proteomes" id="UP000294662"/>
    </source>
</evidence>
<dbReference type="Gene3D" id="3.60.15.10">
    <property type="entry name" value="Ribonuclease Z/Hydroxyacylglutathione hydrolase-like"/>
    <property type="match status" value="1"/>
</dbReference>
<evidence type="ECO:0000313" key="6">
    <source>
        <dbReference type="EMBL" id="TDE39754.1"/>
    </source>
</evidence>
<evidence type="ECO:0000256" key="3">
    <source>
        <dbReference type="ARBA" id="ARBA00022801"/>
    </source>
</evidence>
<dbReference type="GO" id="GO:0016787">
    <property type="term" value="F:hydrolase activity"/>
    <property type="evidence" value="ECO:0007669"/>
    <property type="project" value="UniProtKB-KW"/>
</dbReference>
<evidence type="ECO:0000259" key="5">
    <source>
        <dbReference type="SMART" id="SM00849"/>
    </source>
</evidence>
<dbReference type="InterPro" id="IPR001279">
    <property type="entry name" value="Metallo-B-lactamas"/>
</dbReference>
<keyword evidence="4" id="KW-0862">Zinc</keyword>
<dbReference type="Pfam" id="PF00753">
    <property type="entry name" value="Lactamase_B"/>
    <property type="match status" value="1"/>
</dbReference>
<dbReference type="PROSITE" id="PS51318">
    <property type="entry name" value="TAT"/>
    <property type="match status" value="1"/>
</dbReference>
<dbReference type="Proteomes" id="UP000294662">
    <property type="component" value="Unassembled WGS sequence"/>
</dbReference>
<evidence type="ECO:0000256" key="2">
    <source>
        <dbReference type="ARBA" id="ARBA00022723"/>
    </source>
</evidence>
<dbReference type="SMART" id="SM00849">
    <property type="entry name" value="Lactamase_B"/>
    <property type="match status" value="1"/>
</dbReference>
<gene>
    <name evidence="6" type="ORF">E1B25_06810</name>
</gene>
<reference evidence="6 7" key="1">
    <citation type="submission" date="2019-03" db="EMBL/GenBank/DDBJ databases">
        <authorList>
            <person name="Zhang S."/>
        </authorList>
    </citation>
    <scope>NUCLEOTIDE SEQUENCE [LARGE SCALE GENOMIC DNA]</scope>
    <source>
        <strain evidence="6 7">S4J41</strain>
    </source>
</reference>
<comment type="caution">
    <text evidence="6">The sequence shown here is derived from an EMBL/GenBank/DDBJ whole genome shotgun (WGS) entry which is preliminary data.</text>
</comment>
<dbReference type="PANTHER" id="PTHR42978">
    <property type="entry name" value="QUORUM-QUENCHING LACTONASE YTNP-RELATED-RELATED"/>
    <property type="match status" value="1"/>
</dbReference>
<feature type="domain" description="Metallo-beta-lactamase" evidence="5">
    <location>
        <begin position="81"/>
        <end position="276"/>
    </location>
</feature>
<dbReference type="NCBIfam" id="TIGR01409">
    <property type="entry name" value="TAT_signal_seq"/>
    <property type="match status" value="1"/>
</dbReference>
<dbReference type="InterPro" id="IPR036866">
    <property type="entry name" value="RibonucZ/Hydroxyglut_hydro"/>
</dbReference>
<dbReference type="EMBL" id="SMFP01000003">
    <property type="protein sequence ID" value="TDE39754.1"/>
    <property type="molecule type" value="Genomic_DNA"/>
</dbReference>
<dbReference type="CDD" id="cd07720">
    <property type="entry name" value="OPHC2-like_MBL-fold"/>
    <property type="match status" value="1"/>
</dbReference>
<sequence>MDITRRTFLHGAGAGLALGGLGAPRVWAETSLTFGTLQVQTLSDGHLVLPPDFIFGPMPQAELAPLLAERGIDPLSPLTPDCNVTLLRDGARLVLFDTGAGNAFQPTAGELLTALDAAGVAPEEVTHVVFTHGHPDHLWGVLDDFDDPLFAEAAHMMGRAEWDYWYNPETVNTIDSGRTAFAVGAKRRLAMLEDAITLFDDGEEILPGIAARATFGHTPGHMAFELRSGSDSVMVVGDSIANHHLAFARPGWNSGSDQDQETAAATRTLLLDQLAHEQTRLIGFHLPDGGLGRAERDGDGYRFVPETA</sequence>
<accession>A0A4R5EXN5</accession>
<name>A0A4R5EXN5_9RHOB</name>